<dbReference type="Proteomes" id="UP000237271">
    <property type="component" value="Unassembled WGS sequence"/>
</dbReference>
<proteinExistence type="predicted"/>
<protein>
    <submittedName>
        <fullName evidence="1">Uncharacterized protein</fullName>
    </submittedName>
</protein>
<name>A0A2P4WYI5_9STRA</name>
<accession>A0A2P4WYI5</accession>
<organism evidence="1 2">
    <name type="scientific">Phytophthora palmivora</name>
    <dbReference type="NCBI Taxonomy" id="4796"/>
    <lineage>
        <taxon>Eukaryota</taxon>
        <taxon>Sar</taxon>
        <taxon>Stramenopiles</taxon>
        <taxon>Oomycota</taxon>
        <taxon>Peronosporomycetes</taxon>
        <taxon>Peronosporales</taxon>
        <taxon>Peronosporaceae</taxon>
        <taxon>Phytophthora</taxon>
    </lineage>
</organism>
<reference evidence="1 2" key="1">
    <citation type="journal article" date="2017" name="Genome Biol. Evol.">
        <title>Phytophthora megakarya and P. palmivora, closely related causal agents of cacao black pod rot, underwent increases in genome sizes and gene numbers by different mechanisms.</title>
        <authorList>
            <person name="Ali S.S."/>
            <person name="Shao J."/>
            <person name="Lary D.J."/>
            <person name="Kronmiller B."/>
            <person name="Shen D."/>
            <person name="Strem M.D."/>
            <person name="Amoako-Attah I."/>
            <person name="Akrofi A.Y."/>
            <person name="Begoude B.A."/>
            <person name="Ten Hoopen G.M."/>
            <person name="Coulibaly K."/>
            <person name="Kebe B.I."/>
            <person name="Melnick R.L."/>
            <person name="Guiltinan M.J."/>
            <person name="Tyler B.M."/>
            <person name="Meinhardt L.W."/>
            <person name="Bailey B.A."/>
        </authorList>
    </citation>
    <scope>NUCLEOTIDE SEQUENCE [LARGE SCALE GENOMIC DNA]</scope>
    <source>
        <strain evidence="2">sbr112.9</strain>
    </source>
</reference>
<gene>
    <name evidence="1" type="ORF">PHPALM_37001</name>
</gene>
<comment type="caution">
    <text evidence="1">The sequence shown here is derived from an EMBL/GenBank/DDBJ whole genome shotgun (WGS) entry which is preliminary data.</text>
</comment>
<dbReference type="AlphaFoldDB" id="A0A2P4WYI5"/>
<keyword evidence="2" id="KW-1185">Reference proteome</keyword>
<evidence type="ECO:0000313" key="1">
    <source>
        <dbReference type="EMBL" id="POM58360.1"/>
    </source>
</evidence>
<evidence type="ECO:0000313" key="2">
    <source>
        <dbReference type="Proteomes" id="UP000237271"/>
    </source>
</evidence>
<dbReference type="EMBL" id="NCKW01020265">
    <property type="protein sequence ID" value="POM58360.1"/>
    <property type="molecule type" value="Genomic_DNA"/>
</dbReference>
<sequence length="100" mass="11441">MANAILIMHDRIARRTSLLSNCLAMCRDFPLIRRESNQLSRLPSITLKDKTTFGFDRKGLGNACKVDLPTALIWCENAWPNMNNIITLAKLDFIKVHINR</sequence>